<accession>A0A0C3HWC0</accession>
<dbReference type="OrthoDB" id="5415867at2759"/>
<dbReference type="STRING" id="913774.A0A0C3HWC0"/>
<evidence type="ECO:0000256" key="2">
    <source>
        <dbReference type="SAM" id="SignalP"/>
    </source>
</evidence>
<evidence type="ECO:0008006" key="5">
    <source>
        <dbReference type="Google" id="ProtNLM"/>
    </source>
</evidence>
<evidence type="ECO:0000313" key="3">
    <source>
        <dbReference type="EMBL" id="KIN07215.1"/>
    </source>
</evidence>
<dbReference type="AlphaFoldDB" id="A0A0C3HWC0"/>
<sequence>MYFSTALFSLAAFTAVNAATSDWTIPVAVGPDGLLEYAPSSIIAPVGSKIEFIFNPKNHTVTQSSFANPCHPLAGGFFSGFVPTTVSPASTTFTITVNDTKPIWFYCGQTTGTHCQKGMVGAINAPTTGNTLEAFIALAAKANTSTSPDVAPGFGGILAASNNTVLSASSVVTSAEATSYAVSTYTTAGQVVTTTLATQTVFETILIGATPVSVAPSSSSSGAASSTSTGGAPEKTAHLLGAAVLGLGALVLL</sequence>
<feature type="chain" id="PRO_5002178644" description="Phytocyanin domain-containing protein" evidence="2">
    <location>
        <begin position="19"/>
        <end position="253"/>
    </location>
</feature>
<dbReference type="PANTHER" id="PTHR34883:SF15">
    <property type="entry name" value="EXTRACELLULAR SERINE-RICH PROTEIN"/>
    <property type="match status" value="1"/>
</dbReference>
<dbReference type="HOGENOM" id="CLU_053381_1_2_1"/>
<protein>
    <recommendedName>
        <fullName evidence="5">Phytocyanin domain-containing protein</fullName>
    </recommendedName>
</protein>
<gene>
    <name evidence="3" type="ORF">OIDMADRAFT_16032</name>
</gene>
<dbReference type="CDD" id="cd00920">
    <property type="entry name" value="Cupredoxin"/>
    <property type="match status" value="1"/>
</dbReference>
<dbReference type="InParanoid" id="A0A0C3HWC0"/>
<dbReference type="PANTHER" id="PTHR34883">
    <property type="entry name" value="SERINE-RICH PROTEIN, PUTATIVE-RELATED-RELATED"/>
    <property type="match status" value="1"/>
</dbReference>
<dbReference type="InterPro" id="IPR008972">
    <property type="entry name" value="Cupredoxin"/>
</dbReference>
<keyword evidence="4" id="KW-1185">Reference proteome</keyword>
<keyword evidence="2" id="KW-0732">Signal</keyword>
<dbReference type="EMBL" id="KN832870">
    <property type="protein sequence ID" value="KIN07215.1"/>
    <property type="molecule type" value="Genomic_DNA"/>
</dbReference>
<dbReference type="Gene3D" id="2.60.40.420">
    <property type="entry name" value="Cupredoxins - blue copper proteins"/>
    <property type="match status" value="1"/>
</dbReference>
<dbReference type="InterPro" id="IPR052953">
    <property type="entry name" value="Ser-rich/MCO-related"/>
</dbReference>
<evidence type="ECO:0000313" key="4">
    <source>
        <dbReference type="Proteomes" id="UP000054321"/>
    </source>
</evidence>
<reference evidence="4" key="2">
    <citation type="submission" date="2015-01" db="EMBL/GenBank/DDBJ databases">
        <title>Evolutionary Origins and Diversification of the Mycorrhizal Mutualists.</title>
        <authorList>
            <consortium name="DOE Joint Genome Institute"/>
            <consortium name="Mycorrhizal Genomics Consortium"/>
            <person name="Kohler A."/>
            <person name="Kuo A."/>
            <person name="Nagy L.G."/>
            <person name="Floudas D."/>
            <person name="Copeland A."/>
            <person name="Barry K.W."/>
            <person name="Cichocki N."/>
            <person name="Veneault-Fourrey C."/>
            <person name="LaButti K."/>
            <person name="Lindquist E.A."/>
            <person name="Lipzen A."/>
            <person name="Lundell T."/>
            <person name="Morin E."/>
            <person name="Murat C."/>
            <person name="Riley R."/>
            <person name="Ohm R."/>
            <person name="Sun H."/>
            <person name="Tunlid A."/>
            <person name="Henrissat B."/>
            <person name="Grigoriev I.V."/>
            <person name="Hibbett D.S."/>
            <person name="Martin F."/>
        </authorList>
    </citation>
    <scope>NUCLEOTIDE SEQUENCE [LARGE SCALE GENOMIC DNA]</scope>
    <source>
        <strain evidence="4">Zn</strain>
    </source>
</reference>
<dbReference type="SUPFAM" id="SSF49503">
    <property type="entry name" value="Cupredoxins"/>
    <property type="match status" value="1"/>
</dbReference>
<organism evidence="3 4">
    <name type="scientific">Oidiodendron maius (strain Zn)</name>
    <dbReference type="NCBI Taxonomy" id="913774"/>
    <lineage>
        <taxon>Eukaryota</taxon>
        <taxon>Fungi</taxon>
        <taxon>Dikarya</taxon>
        <taxon>Ascomycota</taxon>
        <taxon>Pezizomycotina</taxon>
        <taxon>Leotiomycetes</taxon>
        <taxon>Leotiomycetes incertae sedis</taxon>
        <taxon>Myxotrichaceae</taxon>
        <taxon>Oidiodendron</taxon>
    </lineage>
</organism>
<reference evidence="3 4" key="1">
    <citation type="submission" date="2014-04" db="EMBL/GenBank/DDBJ databases">
        <authorList>
            <consortium name="DOE Joint Genome Institute"/>
            <person name="Kuo A."/>
            <person name="Martino E."/>
            <person name="Perotto S."/>
            <person name="Kohler A."/>
            <person name="Nagy L.G."/>
            <person name="Floudas D."/>
            <person name="Copeland A."/>
            <person name="Barry K.W."/>
            <person name="Cichocki N."/>
            <person name="Veneault-Fourrey C."/>
            <person name="LaButti K."/>
            <person name="Lindquist E.A."/>
            <person name="Lipzen A."/>
            <person name="Lundell T."/>
            <person name="Morin E."/>
            <person name="Murat C."/>
            <person name="Sun H."/>
            <person name="Tunlid A."/>
            <person name="Henrissat B."/>
            <person name="Grigoriev I.V."/>
            <person name="Hibbett D.S."/>
            <person name="Martin F."/>
            <person name="Nordberg H.P."/>
            <person name="Cantor M.N."/>
            <person name="Hua S.X."/>
        </authorList>
    </citation>
    <scope>NUCLEOTIDE SEQUENCE [LARGE SCALE GENOMIC DNA]</scope>
    <source>
        <strain evidence="3 4">Zn</strain>
    </source>
</reference>
<name>A0A0C3HWC0_OIDMZ</name>
<dbReference type="Proteomes" id="UP000054321">
    <property type="component" value="Unassembled WGS sequence"/>
</dbReference>
<proteinExistence type="predicted"/>
<evidence type="ECO:0000256" key="1">
    <source>
        <dbReference type="SAM" id="MobiDB-lite"/>
    </source>
</evidence>
<feature type="signal peptide" evidence="2">
    <location>
        <begin position="1"/>
        <end position="18"/>
    </location>
</feature>
<feature type="region of interest" description="Disordered" evidence="1">
    <location>
        <begin position="212"/>
        <end position="232"/>
    </location>
</feature>